<evidence type="ECO:0000256" key="4">
    <source>
        <dbReference type="ARBA" id="ARBA00023136"/>
    </source>
</evidence>
<feature type="transmembrane region" description="Helical" evidence="5">
    <location>
        <begin position="200"/>
        <end position="233"/>
    </location>
</feature>
<evidence type="ECO:0000256" key="3">
    <source>
        <dbReference type="ARBA" id="ARBA00022989"/>
    </source>
</evidence>
<comment type="subcellular location">
    <subcellularLocation>
        <location evidence="1">Membrane</location>
        <topology evidence="1">Multi-pass membrane protein</topology>
    </subcellularLocation>
</comment>
<feature type="transmembrane region" description="Helical" evidence="5">
    <location>
        <begin position="316"/>
        <end position="335"/>
    </location>
</feature>
<keyword evidence="4 5" id="KW-0472">Membrane</keyword>
<evidence type="ECO:0000256" key="5">
    <source>
        <dbReference type="SAM" id="Phobius"/>
    </source>
</evidence>
<dbReference type="eggNOG" id="arCOG01771">
    <property type="taxonomic scope" value="Archaea"/>
</dbReference>
<keyword evidence="2 5" id="KW-0812">Transmembrane</keyword>
<reference evidence="7 8" key="1">
    <citation type="journal article" date="2014" name="PLoS Genet.">
        <title>Phylogenetically driven sequencing of extremely halophilic archaea reveals strategies for static and dynamic osmo-response.</title>
        <authorList>
            <person name="Becker E.A."/>
            <person name="Seitzer P.M."/>
            <person name="Tritt A."/>
            <person name="Larsen D."/>
            <person name="Krusor M."/>
            <person name="Yao A.I."/>
            <person name="Wu D."/>
            <person name="Madern D."/>
            <person name="Eisen J.A."/>
            <person name="Darling A.E."/>
            <person name="Facciotti M.T."/>
        </authorList>
    </citation>
    <scope>NUCLEOTIDE SEQUENCE [LARGE SCALE GENOMIC DNA]</scope>
    <source>
        <strain evidence="7 8">JCM 13563</strain>
    </source>
</reference>
<feature type="transmembrane region" description="Helical" evidence="5">
    <location>
        <begin position="341"/>
        <end position="361"/>
    </location>
</feature>
<dbReference type="InterPro" id="IPR035952">
    <property type="entry name" value="Rhomboid-like_sf"/>
</dbReference>
<feature type="domain" description="Peptidase S54 rhomboid" evidence="6">
    <location>
        <begin position="145"/>
        <end position="305"/>
    </location>
</feature>
<feature type="transmembrane region" description="Helical" evidence="5">
    <location>
        <begin position="435"/>
        <end position="458"/>
    </location>
</feature>
<evidence type="ECO:0000256" key="1">
    <source>
        <dbReference type="ARBA" id="ARBA00004141"/>
    </source>
</evidence>
<evidence type="ECO:0000259" key="6">
    <source>
        <dbReference type="Pfam" id="PF01694"/>
    </source>
</evidence>
<gene>
    <name evidence="7" type="ORF">C476_14973</name>
</gene>
<comment type="caution">
    <text evidence="7">The sequence shown here is derived from an EMBL/GenBank/DDBJ whole genome shotgun (WGS) entry which is preliminary data.</text>
</comment>
<dbReference type="SUPFAM" id="SSF144091">
    <property type="entry name" value="Rhomboid-like"/>
    <property type="match status" value="1"/>
</dbReference>
<dbReference type="PATRIC" id="fig|1230457.4.peg.3010"/>
<dbReference type="InterPro" id="IPR022764">
    <property type="entry name" value="Peptidase_S54_rhomboid_dom"/>
</dbReference>
<dbReference type="AlphaFoldDB" id="M0C6P2"/>
<evidence type="ECO:0000313" key="7">
    <source>
        <dbReference type="EMBL" id="ELZ17589.1"/>
    </source>
</evidence>
<dbReference type="GO" id="GO:0016020">
    <property type="term" value="C:membrane"/>
    <property type="evidence" value="ECO:0007669"/>
    <property type="project" value="UniProtKB-SubCell"/>
</dbReference>
<dbReference type="Gene3D" id="1.20.1540.10">
    <property type="entry name" value="Rhomboid-like"/>
    <property type="match status" value="1"/>
</dbReference>
<feature type="transmembrane region" description="Helical" evidence="5">
    <location>
        <begin position="95"/>
        <end position="119"/>
    </location>
</feature>
<dbReference type="Pfam" id="PF01694">
    <property type="entry name" value="Rhomboid"/>
    <property type="match status" value="1"/>
</dbReference>
<evidence type="ECO:0000313" key="8">
    <source>
        <dbReference type="Proteomes" id="UP000011615"/>
    </source>
</evidence>
<dbReference type="Proteomes" id="UP000011615">
    <property type="component" value="Unassembled WGS sequence"/>
</dbReference>
<organism evidence="7 8">
    <name type="scientific">Natrinema limicola JCM 13563</name>
    <dbReference type="NCBI Taxonomy" id="1230457"/>
    <lineage>
        <taxon>Archaea</taxon>
        <taxon>Methanobacteriati</taxon>
        <taxon>Methanobacteriota</taxon>
        <taxon>Stenosarchaea group</taxon>
        <taxon>Halobacteria</taxon>
        <taxon>Halobacteriales</taxon>
        <taxon>Natrialbaceae</taxon>
        <taxon>Natrinema</taxon>
    </lineage>
</organism>
<dbReference type="GO" id="GO:0004252">
    <property type="term" value="F:serine-type endopeptidase activity"/>
    <property type="evidence" value="ECO:0007669"/>
    <property type="project" value="InterPro"/>
</dbReference>
<accession>M0C6P2</accession>
<keyword evidence="8" id="KW-1185">Reference proteome</keyword>
<dbReference type="EMBL" id="AOIT01000059">
    <property type="protein sequence ID" value="ELZ17589.1"/>
    <property type="molecule type" value="Genomic_DNA"/>
</dbReference>
<feature type="transmembrane region" description="Helical" evidence="5">
    <location>
        <begin position="280"/>
        <end position="304"/>
    </location>
</feature>
<proteinExistence type="predicted"/>
<name>M0C6P2_9EURY</name>
<evidence type="ECO:0000256" key="2">
    <source>
        <dbReference type="ARBA" id="ARBA00022692"/>
    </source>
</evidence>
<protein>
    <submittedName>
        <fullName evidence="7">Rhomboid family protein</fullName>
    </submittedName>
</protein>
<sequence length="659" mass="71123">MSVSAAVGRLYLSKPALGTAHVTIAVARRDSGVNRSGNERLSLKANHYTAPFEPRHMRTLAALLAVVVAASLIGSIAVVRWIHRPAQRWRDVARARLVYGIPWGSLVVIAFVLAVYLFVQSGLADFDDPVTIPFRTWSYFYPLGMATASFSHAGPGHLIGNLAGTAVVAPIAEYAWGHYPDERDPVRTDSWAADPRVRAVVVFPLVVIGVGLVMSLFALGPVIGFSGVVFALAGFALVQYPILTIIATLGVQDVVLRLYYALQEPIRVYTAAPRPPSAPSWAGIAIQGHALGLFVGFVLGVALLKRRHSRPDPLRLWLAVLLFGFSRELWAIYWFGAENTFILYQGPGVAIVSILALVVTLSMTAPDTPLLPPPLRRLVAQPVDDESSPVTRPLELAGSARDRVVTARLERVREIIGAGHDREPGLLATLTRRRAAFLAVLGVLAIVAGIAVPTNFLVVDDATAASDSPLQIRDYTVEYVEGVPNEYVSGIGIEAIESDDGLESSGVIVASEQREIWLEAVSTQRLAFTGEETITVGGPGWRETVHVDRSGWEPVGNETVYQVWLWEDGTDRQLAYESNDSRADVRIAGRNVTIGTDDGTFDLAVNASENTDTATTPIPAENETTMAGGLTFERDEETVYAAADGTRVAIASKETYNGS</sequence>
<feature type="transmembrane region" description="Helical" evidence="5">
    <location>
        <begin position="60"/>
        <end position="83"/>
    </location>
</feature>
<feature type="transmembrane region" description="Helical" evidence="5">
    <location>
        <begin position="240"/>
        <end position="260"/>
    </location>
</feature>
<keyword evidence="3 5" id="KW-1133">Transmembrane helix</keyword>